<feature type="region of interest" description="Disordered" evidence="1">
    <location>
        <begin position="103"/>
        <end position="133"/>
    </location>
</feature>
<sequence length="133" mass="14474">MEASLHQHSTASLFNTPQTTWMPDPPIPPADLAHLISELVGEPSAGAISFISKFFSSEGSLGKVRYETTHFIPDIIILDCVAKVEYRTEALLETLETYSTATSLDSLQPHSRPASPPPPSFQDGRPSHSGRSQ</sequence>
<evidence type="ECO:0000313" key="3">
    <source>
        <dbReference type="Proteomes" id="UP001213000"/>
    </source>
</evidence>
<reference evidence="2" key="1">
    <citation type="submission" date="2022-07" db="EMBL/GenBank/DDBJ databases">
        <title>Genome Sequence of Leucocoprinus birnbaumii.</title>
        <authorList>
            <person name="Buettner E."/>
        </authorList>
    </citation>
    <scope>NUCLEOTIDE SEQUENCE</scope>
    <source>
        <strain evidence="2">VT141</strain>
    </source>
</reference>
<dbReference type="EMBL" id="JANIEX010000949">
    <property type="protein sequence ID" value="KAJ3561815.1"/>
    <property type="molecule type" value="Genomic_DNA"/>
</dbReference>
<accession>A0AAD5VJG3</accession>
<gene>
    <name evidence="2" type="ORF">NP233_g9965</name>
</gene>
<organism evidence="2 3">
    <name type="scientific">Leucocoprinus birnbaumii</name>
    <dbReference type="NCBI Taxonomy" id="56174"/>
    <lineage>
        <taxon>Eukaryota</taxon>
        <taxon>Fungi</taxon>
        <taxon>Dikarya</taxon>
        <taxon>Basidiomycota</taxon>
        <taxon>Agaricomycotina</taxon>
        <taxon>Agaricomycetes</taxon>
        <taxon>Agaricomycetidae</taxon>
        <taxon>Agaricales</taxon>
        <taxon>Agaricineae</taxon>
        <taxon>Agaricaceae</taxon>
        <taxon>Leucocoprinus</taxon>
    </lineage>
</organism>
<comment type="caution">
    <text evidence="2">The sequence shown here is derived from an EMBL/GenBank/DDBJ whole genome shotgun (WGS) entry which is preliminary data.</text>
</comment>
<proteinExistence type="predicted"/>
<evidence type="ECO:0000256" key="1">
    <source>
        <dbReference type="SAM" id="MobiDB-lite"/>
    </source>
</evidence>
<dbReference type="Proteomes" id="UP001213000">
    <property type="component" value="Unassembled WGS sequence"/>
</dbReference>
<name>A0AAD5VJG3_9AGAR</name>
<keyword evidence="3" id="KW-1185">Reference proteome</keyword>
<evidence type="ECO:0000313" key="2">
    <source>
        <dbReference type="EMBL" id="KAJ3561815.1"/>
    </source>
</evidence>
<dbReference type="AlphaFoldDB" id="A0AAD5VJG3"/>
<protein>
    <submittedName>
        <fullName evidence="2">Uncharacterized protein</fullName>
    </submittedName>
</protein>